<dbReference type="CDD" id="cd00190">
    <property type="entry name" value="Tryp_SPc"/>
    <property type="match status" value="1"/>
</dbReference>
<evidence type="ECO:0000259" key="10">
    <source>
        <dbReference type="PROSITE" id="PS50240"/>
    </source>
</evidence>
<reference evidence="11" key="1">
    <citation type="submission" date="2025-08" db="UniProtKB">
        <authorList>
            <consortium name="Ensembl"/>
        </authorList>
    </citation>
    <scope>IDENTIFICATION</scope>
</reference>
<keyword evidence="6 8" id="KW-0720">Serine protease</keyword>
<evidence type="ECO:0000256" key="8">
    <source>
        <dbReference type="RuleBase" id="RU363034"/>
    </source>
</evidence>
<evidence type="ECO:0000313" key="11">
    <source>
        <dbReference type="Ensembl" id="ENSCCEP00000016560.1"/>
    </source>
</evidence>
<evidence type="ECO:0000256" key="1">
    <source>
        <dbReference type="ARBA" id="ARBA00001656"/>
    </source>
</evidence>
<name>A0A8C0V412_CYACU</name>
<dbReference type="GO" id="GO:0004252">
    <property type="term" value="F:serine-type endopeptidase activity"/>
    <property type="evidence" value="ECO:0007669"/>
    <property type="project" value="InterPro"/>
</dbReference>
<dbReference type="SUPFAM" id="SSF50494">
    <property type="entry name" value="Trypsin-like serine proteases"/>
    <property type="match status" value="1"/>
</dbReference>
<dbReference type="GO" id="GO:0007340">
    <property type="term" value="P:acrosome reaction"/>
    <property type="evidence" value="ECO:0007669"/>
    <property type="project" value="TreeGrafter"/>
</dbReference>
<dbReference type="Gene3D" id="2.40.10.10">
    <property type="entry name" value="Trypsin-like serine proteases"/>
    <property type="match status" value="2"/>
</dbReference>
<evidence type="ECO:0000256" key="9">
    <source>
        <dbReference type="SAM" id="SignalP"/>
    </source>
</evidence>
<dbReference type="PROSITE" id="PS50240">
    <property type="entry name" value="TRYPSIN_DOM"/>
    <property type="match status" value="1"/>
</dbReference>
<protein>
    <recommendedName>
        <fullName evidence="3">Acrosin</fullName>
        <ecNumber evidence="2">3.4.21.10</ecNumber>
    </recommendedName>
</protein>
<dbReference type="AlphaFoldDB" id="A0A8C0V412"/>
<keyword evidence="4 8" id="KW-0645">Protease</keyword>
<gene>
    <name evidence="11" type="primary">LOC111926222</name>
</gene>
<evidence type="ECO:0000256" key="6">
    <source>
        <dbReference type="ARBA" id="ARBA00022825"/>
    </source>
</evidence>
<proteinExistence type="predicted"/>
<dbReference type="InterPro" id="IPR001314">
    <property type="entry name" value="Peptidase_S1A"/>
</dbReference>
<keyword evidence="12" id="KW-1185">Reference proteome</keyword>
<dbReference type="FunFam" id="2.40.10.10:FF:000003">
    <property type="entry name" value="Transmembrane serine protease 3"/>
    <property type="match status" value="1"/>
</dbReference>
<evidence type="ECO:0000256" key="7">
    <source>
        <dbReference type="ARBA" id="ARBA00023157"/>
    </source>
</evidence>
<evidence type="ECO:0000256" key="3">
    <source>
        <dbReference type="ARBA" id="ARBA00017161"/>
    </source>
</evidence>
<dbReference type="InterPro" id="IPR033116">
    <property type="entry name" value="TRYPSIN_SER"/>
</dbReference>
<dbReference type="Proteomes" id="UP000694410">
    <property type="component" value="Unplaced"/>
</dbReference>
<dbReference type="PANTHER" id="PTHR24252:SF8">
    <property type="entry name" value="ACROSIN"/>
    <property type="match status" value="1"/>
</dbReference>
<sequence length="372" mass="41288">MNWLGLLVLMTVAGLVHGTWDNCGWTCGLRPMVSDSIPHDYGMTRIVGGTGALPGAWPWMVSIQHPRIPGTKHFCGGSLITADWVLTAAHCFDKIKKIGILNVVIGVTQLTKPGSEAQVRRIKKLFVHENYRRSDITNDIALLELDEPVQCSPYIQLACVAEPALRVSELQNCWIAGWGSTTKEGQDSSDSLQEAKVQLIDIQLCNSTGWYAGKIHTHNLCAGYPEGNIDTCQGDSGGPLMCQEKNSDYWWVVGITSWGKGCARARRPGVYTSTLYFSDWILFQMRLSPDGSPSPTSRACSHFLTTSHFWIHYITTPQPPLKPWPRATPSPKPMPVPTMGKVNSCPFPIKILMEFFIRVKELLQQIFGQNTS</sequence>
<dbReference type="EC" id="3.4.21.10" evidence="2"/>
<evidence type="ECO:0000256" key="2">
    <source>
        <dbReference type="ARBA" id="ARBA00012050"/>
    </source>
</evidence>
<keyword evidence="9" id="KW-0732">Signal</keyword>
<dbReference type="InterPro" id="IPR001254">
    <property type="entry name" value="Trypsin_dom"/>
</dbReference>
<dbReference type="InterPro" id="IPR018114">
    <property type="entry name" value="TRYPSIN_HIS"/>
</dbReference>
<dbReference type="GO" id="GO:0006508">
    <property type="term" value="P:proteolysis"/>
    <property type="evidence" value="ECO:0007669"/>
    <property type="project" value="UniProtKB-KW"/>
</dbReference>
<keyword evidence="5 8" id="KW-0378">Hydrolase</keyword>
<dbReference type="Pfam" id="PF00089">
    <property type="entry name" value="Trypsin"/>
    <property type="match status" value="1"/>
</dbReference>
<organism evidence="11 12">
    <name type="scientific">Cyanistes caeruleus</name>
    <name type="common">Eurasian blue tit</name>
    <name type="synonym">Parus caeruleus</name>
    <dbReference type="NCBI Taxonomy" id="156563"/>
    <lineage>
        <taxon>Eukaryota</taxon>
        <taxon>Metazoa</taxon>
        <taxon>Chordata</taxon>
        <taxon>Craniata</taxon>
        <taxon>Vertebrata</taxon>
        <taxon>Euteleostomi</taxon>
        <taxon>Archelosauria</taxon>
        <taxon>Archosauria</taxon>
        <taxon>Dinosauria</taxon>
        <taxon>Saurischia</taxon>
        <taxon>Theropoda</taxon>
        <taxon>Coelurosauria</taxon>
        <taxon>Aves</taxon>
        <taxon>Neognathae</taxon>
        <taxon>Neoaves</taxon>
        <taxon>Telluraves</taxon>
        <taxon>Australaves</taxon>
        <taxon>Passeriformes</taxon>
        <taxon>Paridae</taxon>
        <taxon>Cyanistes</taxon>
    </lineage>
</organism>
<feature type="domain" description="Peptidase S1" evidence="10">
    <location>
        <begin position="46"/>
        <end position="286"/>
    </location>
</feature>
<dbReference type="PRINTS" id="PR00722">
    <property type="entry name" value="CHYMOTRYPSIN"/>
</dbReference>
<dbReference type="SMART" id="SM00020">
    <property type="entry name" value="Tryp_SPc"/>
    <property type="match status" value="1"/>
</dbReference>
<accession>A0A8C0V412</accession>
<comment type="catalytic activity">
    <reaction evidence="1">
        <text>Preferential cleavage: Arg-|-Xaa, Lys-|-Xaa.</text>
        <dbReference type="EC" id="3.4.21.10"/>
    </reaction>
</comment>
<evidence type="ECO:0000256" key="5">
    <source>
        <dbReference type="ARBA" id="ARBA00022801"/>
    </source>
</evidence>
<dbReference type="PROSITE" id="PS00134">
    <property type="entry name" value="TRYPSIN_HIS"/>
    <property type="match status" value="1"/>
</dbReference>
<dbReference type="PROSITE" id="PS00135">
    <property type="entry name" value="TRYPSIN_SER"/>
    <property type="match status" value="1"/>
</dbReference>
<feature type="chain" id="PRO_5034055375" description="Acrosin" evidence="9">
    <location>
        <begin position="19"/>
        <end position="372"/>
    </location>
</feature>
<dbReference type="InterPro" id="IPR043504">
    <property type="entry name" value="Peptidase_S1_PA_chymotrypsin"/>
</dbReference>
<dbReference type="Ensembl" id="ENSCCET00000025600.1">
    <property type="protein sequence ID" value="ENSCCEP00000016560.1"/>
    <property type="gene ID" value="ENSCCEG00000015476.1"/>
</dbReference>
<evidence type="ECO:0000313" key="12">
    <source>
        <dbReference type="Proteomes" id="UP000694410"/>
    </source>
</evidence>
<feature type="signal peptide" evidence="9">
    <location>
        <begin position="1"/>
        <end position="18"/>
    </location>
</feature>
<evidence type="ECO:0000256" key="4">
    <source>
        <dbReference type="ARBA" id="ARBA00022670"/>
    </source>
</evidence>
<dbReference type="PANTHER" id="PTHR24252">
    <property type="entry name" value="ACROSIN-RELATED"/>
    <property type="match status" value="1"/>
</dbReference>
<reference evidence="11" key="2">
    <citation type="submission" date="2025-09" db="UniProtKB">
        <authorList>
            <consortium name="Ensembl"/>
        </authorList>
    </citation>
    <scope>IDENTIFICATION</scope>
</reference>
<dbReference type="InterPro" id="IPR009003">
    <property type="entry name" value="Peptidase_S1_PA"/>
</dbReference>
<keyword evidence="7" id="KW-1015">Disulfide bond</keyword>